<dbReference type="InterPro" id="IPR003615">
    <property type="entry name" value="HNH_nuc"/>
</dbReference>
<dbReference type="GO" id="GO:0016787">
    <property type="term" value="F:hydrolase activity"/>
    <property type="evidence" value="ECO:0007669"/>
    <property type="project" value="UniProtKB-KW"/>
</dbReference>
<evidence type="ECO:0000313" key="7">
    <source>
        <dbReference type="EMBL" id="SBT39786.1"/>
    </source>
</evidence>
<keyword evidence="1" id="KW-0547">Nucleotide-binding</keyword>
<evidence type="ECO:0000313" key="8">
    <source>
        <dbReference type="Proteomes" id="UP000078550"/>
    </source>
</evidence>
<dbReference type="Gene3D" id="1.10.30.50">
    <property type="match status" value="1"/>
</dbReference>
<organism evidence="7 8">
    <name type="scientific">Plasmodium ovale wallikeri</name>
    <dbReference type="NCBI Taxonomy" id="864142"/>
    <lineage>
        <taxon>Eukaryota</taxon>
        <taxon>Sar</taxon>
        <taxon>Alveolata</taxon>
        <taxon>Apicomplexa</taxon>
        <taxon>Aconoidasida</taxon>
        <taxon>Haemosporida</taxon>
        <taxon>Plasmodiidae</taxon>
        <taxon>Plasmodium</taxon>
        <taxon>Plasmodium (Plasmodium)</taxon>
    </lineage>
</organism>
<keyword evidence="4" id="KW-0067">ATP-binding</keyword>
<dbReference type="Gene3D" id="3.40.50.300">
    <property type="entry name" value="P-loop containing nucleotide triphosphate hydrolases"/>
    <property type="match status" value="1"/>
</dbReference>
<dbReference type="GO" id="GO:0005524">
    <property type="term" value="F:ATP binding"/>
    <property type="evidence" value="ECO:0007669"/>
    <property type="project" value="UniProtKB-KW"/>
</dbReference>
<reference evidence="8" key="1">
    <citation type="submission" date="2016-05" db="EMBL/GenBank/DDBJ databases">
        <authorList>
            <person name="Naeem Raeece"/>
        </authorList>
    </citation>
    <scope>NUCLEOTIDE SEQUENCE [LARGE SCALE GENOMIC DNA]</scope>
</reference>
<dbReference type="GO" id="GO:0043596">
    <property type="term" value="C:nuclear replication fork"/>
    <property type="evidence" value="ECO:0007669"/>
    <property type="project" value="TreeGrafter"/>
</dbReference>
<dbReference type="InterPro" id="IPR027417">
    <property type="entry name" value="P-loop_NTPase"/>
</dbReference>
<feature type="domain" description="Helicase ATP-binding" evidence="6">
    <location>
        <begin position="665"/>
        <end position="827"/>
    </location>
</feature>
<dbReference type="Gene3D" id="3.40.50.10810">
    <property type="entry name" value="Tandem AAA-ATPase domain"/>
    <property type="match status" value="1"/>
</dbReference>
<dbReference type="GO" id="GO:0004520">
    <property type="term" value="F:DNA endonuclease activity"/>
    <property type="evidence" value="ECO:0007669"/>
    <property type="project" value="TreeGrafter"/>
</dbReference>
<feature type="region of interest" description="Disordered" evidence="5">
    <location>
        <begin position="1"/>
        <end position="26"/>
    </location>
</feature>
<feature type="compositionally biased region" description="Polar residues" evidence="5">
    <location>
        <begin position="108"/>
        <end position="117"/>
    </location>
</feature>
<dbReference type="Proteomes" id="UP000078550">
    <property type="component" value="Unassembled WGS sequence"/>
</dbReference>
<dbReference type="GO" id="GO:0031297">
    <property type="term" value="P:replication fork processing"/>
    <property type="evidence" value="ECO:0007669"/>
    <property type="project" value="TreeGrafter"/>
</dbReference>
<feature type="compositionally biased region" description="Basic residues" evidence="5">
    <location>
        <begin position="1"/>
        <end position="14"/>
    </location>
</feature>
<gene>
    <name evidence="7" type="ORF">POVWA2_038400</name>
</gene>
<evidence type="ECO:0000259" key="6">
    <source>
        <dbReference type="PROSITE" id="PS51192"/>
    </source>
</evidence>
<dbReference type="EMBL" id="FLRE01000148">
    <property type="protein sequence ID" value="SBT39786.1"/>
    <property type="molecule type" value="Genomic_DNA"/>
</dbReference>
<dbReference type="CDD" id="cd00085">
    <property type="entry name" value="HNHc"/>
    <property type="match status" value="1"/>
</dbReference>
<accession>A0A1A8Z7G0</accession>
<protein>
    <submittedName>
        <fullName evidence="7">DNA helicase, putative</fullName>
    </submittedName>
</protein>
<evidence type="ECO:0000256" key="1">
    <source>
        <dbReference type="ARBA" id="ARBA00022741"/>
    </source>
</evidence>
<dbReference type="PANTHER" id="PTHR45766">
    <property type="entry name" value="DNA ANNEALING HELICASE AND ENDONUCLEASE ZRANB3 FAMILY MEMBER"/>
    <property type="match status" value="1"/>
</dbReference>
<feature type="compositionally biased region" description="Basic and acidic residues" evidence="5">
    <location>
        <begin position="129"/>
        <end position="186"/>
    </location>
</feature>
<proteinExistence type="predicted"/>
<name>A0A1A8Z7G0_PLAOA</name>
<dbReference type="SMART" id="SM00487">
    <property type="entry name" value="DEXDc"/>
    <property type="match status" value="1"/>
</dbReference>
<evidence type="ECO:0000256" key="2">
    <source>
        <dbReference type="ARBA" id="ARBA00022801"/>
    </source>
</evidence>
<dbReference type="PANTHER" id="PTHR45766:SF3">
    <property type="entry name" value="DNA ANNEALING HELICASE AND ENDONUCLEASE ZRANB3"/>
    <property type="match status" value="1"/>
</dbReference>
<keyword evidence="2" id="KW-0378">Hydrolase</keyword>
<feature type="region of interest" description="Disordered" evidence="5">
    <location>
        <begin position="1184"/>
        <end position="1209"/>
    </location>
</feature>
<evidence type="ECO:0000256" key="3">
    <source>
        <dbReference type="ARBA" id="ARBA00022806"/>
    </source>
</evidence>
<feature type="region of interest" description="Disordered" evidence="5">
    <location>
        <begin position="1547"/>
        <end position="1566"/>
    </location>
</feature>
<dbReference type="InterPro" id="IPR038718">
    <property type="entry name" value="SNF2-like_sf"/>
</dbReference>
<evidence type="ECO:0000256" key="5">
    <source>
        <dbReference type="SAM" id="MobiDB-lite"/>
    </source>
</evidence>
<dbReference type="Pfam" id="PF00176">
    <property type="entry name" value="SNF2-rel_dom"/>
    <property type="match status" value="1"/>
</dbReference>
<dbReference type="SUPFAM" id="SSF52540">
    <property type="entry name" value="P-loop containing nucleoside triphosphate hydrolases"/>
    <property type="match status" value="2"/>
</dbReference>
<dbReference type="PROSITE" id="PS51192">
    <property type="entry name" value="HELICASE_ATP_BIND_1"/>
    <property type="match status" value="1"/>
</dbReference>
<dbReference type="GO" id="GO:0006281">
    <property type="term" value="P:DNA repair"/>
    <property type="evidence" value="ECO:0007669"/>
    <property type="project" value="TreeGrafter"/>
</dbReference>
<dbReference type="GO" id="GO:0004386">
    <property type="term" value="F:helicase activity"/>
    <property type="evidence" value="ECO:0007669"/>
    <property type="project" value="UniProtKB-KW"/>
</dbReference>
<dbReference type="InterPro" id="IPR002711">
    <property type="entry name" value="HNH"/>
</dbReference>
<feature type="region of interest" description="Disordered" evidence="5">
    <location>
        <begin position="93"/>
        <end position="186"/>
    </location>
</feature>
<dbReference type="InterPro" id="IPR000330">
    <property type="entry name" value="SNF2_N"/>
</dbReference>
<dbReference type="GO" id="GO:0008270">
    <property type="term" value="F:zinc ion binding"/>
    <property type="evidence" value="ECO:0007669"/>
    <property type="project" value="InterPro"/>
</dbReference>
<evidence type="ECO:0000256" key="4">
    <source>
        <dbReference type="ARBA" id="ARBA00022840"/>
    </source>
</evidence>
<keyword evidence="3 7" id="KW-0347">Helicase</keyword>
<feature type="compositionally biased region" description="Basic and acidic residues" evidence="5">
    <location>
        <begin position="93"/>
        <end position="106"/>
    </location>
</feature>
<dbReference type="Pfam" id="PF01844">
    <property type="entry name" value="HNH"/>
    <property type="match status" value="1"/>
</dbReference>
<dbReference type="GO" id="GO:0003676">
    <property type="term" value="F:nucleic acid binding"/>
    <property type="evidence" value="ECO:0007669"/>
    <property type="project" value="InterPro"/>
</dbReference>
<sequence length="1566" mass="186482">MRSKYFLKKSRKGAARSQRVERKGAKNDGFRYAIPVSTSVYNSTILQKHEKIISKSSKRERKETWYEKGDTLLHKQNGINELKCEEVKRWRSSLRSDRQSDQEGGRHTYSNSPGHSPSHSKHIINLTSEGEREKKGEGERERKGEGERERKGEGERERKGEGERERKGEGERERKGEGEGERKGEGECLHQKFRNIKSLNGKFQDLMKNLKLSNKDILKYMKCDTCNCSPILKKGKYGNFFACSICNKRVSKRHVDNFIFNEKENTFYKDKNKICFEIENKYSYRIHYFGNIIFGNFFNRRISEIIRELISDLRKIKKNKIKYRNIIRYIYKINTPSPPYHDNGRNNGNHHNSVSRNQCNFSFSRTRCASAFRKKNYIPGRTVHGNESSFTCREKSVRFFKTKRNHRVNSFKGNVHTFLENCLKNDYFDEMKYLPLTWKPRKDHINSGIFPFYLSKDVKKVESFRRLSVNNNNYLSGCVFNLCSYQLVLHYFIYNLFDLYFIYEIPNTLYYFFRNVYPTYNNKYVIFMYFLKNKYIDTISKIYGKYEYELRKIRQRCISYEKNQHLGIVDKFSLTCKMEERDKICEEYKRIFSLYKLDELSSCTYILKRKKLSMEILQHFYAKEERKIKKKIFKEIKNICLNRIKQKLPSRIRKVILPYQLETIYFFKKKKGRILIADEMGLGKTLQCISIFHFYNLYPVLIVVPASLKINWFTEIERFLCFLDTSQILVIDSSNDFPKLSARYRIVIVSFAIYKKLYNLLGEIKFKLIVVDESHYIRTVHYGKQSQLAKMLKKKIQSTKKVIFLSGTPSINRPINIFHQIKYLINNKKIFCKNKLVFGEEFCKKYFYRGEKIYEENLRSWEFNLFLKKTVMIRRTIADVFKNNFSNLKRFFVHLPNGGANLLSEDAQLAADENGNRTVTQQTQQMQQTQQTQQMQKTQQTNSHVSTLFHVCAKSKKEEEGLLKVVNALKYIETNFAEKKKIIFCYHLVVCKYIEEELLKIIKKKKENEKKNMDYVMLSGCMSEKEKLEKIKYFQTVSNCYYGIFTICSTSHGLDFSFCNLCFFVEFPVNFFHLQQCESRLFRKNQRLDTYVFYFILKNGLGSDLKTWKRFMLCSHSTRSIIDGTCASSQDLFYDKLSEDILPQINYNILKDKNGEQFSAVKKRSNDTYYDVFYDDTHFDEKRPYKEDIPHLPQDTDPEEENKEQVSTRKYAKRWQREWSKDSGKETDYRFEVNPLTNIIHAYTKNKKTNFPIDDIKNTKGEKTKGEGGRTTLRRCANIFIQNYNKLNIKDKKLIEKKKCDINISLLKYLRNSEDKNRPLKFQRYIKNTTAKDKTYVKAYIEDSFKGKFQVFYYQEYEEATNTLKCLYCKNNLQFAKNIIHDEKDIIHYLDKHVDTQTVDKFKKELDFVKLNKNNIKKILLCEENNLFCEGNCRKLYFLKKSSCSLRRLIFERDKGICNICKMDCTKLLKEIKSKKYFSIHEKMDYFIKVYPLFIENVDHLKNILQKPKEGYIWHVDHILPVYKGGGEASFDNLQTLCTFCHKKKTKDDVKDKRRQNRRTPSAQGA</sequence>
<dbReference type="InterPro" id="IPR014001">
    <property type="entry name" value="Helicase_ATP-bd"/>
</dbReference>